<name>A0A4Z0BJN6_9BURK</name>
<dbReference type="Pfam" id="PF13627">
    <property type="entry name" value="LptM_cons"/>
    <property type="match status" value="1"/>
</dbReference>
<comment type="subcellular location">
    <subcellularLocation>
        <location evidence="1">Cell outer membrane</location>
        <topology evidence="1">Lipid-anchor</topology>
    </subcellularLocation>
</comment>
<feature type="compositionally biased region" description="Low complexity" evidence="7">
    <location>
        <begin position="67"/>
        <end position="89"/>
    </location>
</feature>
<keyword evidence="3" id="KW-0472">Membrane</keyword>
<organism evidence="8 9">
    <name type="scientific">Ramlibacter humi</name>
    <dbReference type="NCBI Taxonomy" id="2530451"/>
    <lineage>
        <taxon>Bacteria</taxon>
        <taxon>Pseudomonadati</taxon>
        <taxon>Pseudomonadota</taxon>
        <taxon>Betaproteobacteria</taxon>
        <taxon>Burkholderiales</taxon>
        <taxon>Comamonadaceae</taxon>
        <taxon>Ramlibacter</taxon>
    </lineage>
</organism>
<evidence type="ECO:0000256" key="5">
    <source>
        <dbReference type="ARBA" id="ARBA00023237"/>
    </source>
</evidence>
<dbReference type="Proteomes" id="UP000297839">
    <property type="component" value="Unassembled WGS sequence"/>
</dbReference>
<keyword evidence="6" id="KW-0449">Lipoprotein</keyword>
<accession>A0A4Z0BJN6</accession>
<dbReference type="RefSeq" id="WP_135250729.1">
    <property type="nucleotide sequence ID" value="NZ_SMLK01000005.1"/>
</dbReference>
<evidence type="ECO:0000256" key="1">
    <source>
        <dbReference type="ARBA" id="ARBA00004459"/>
    </source>
</evidence>
<evidence type="ECO:0000313" key="8">
    <source>
        <dbReference type="EMBL" id="TFY99010.1"/>
    </source>
</evidence>
<evidence type="ECO:0008006" key="10">
    <source>
        <dbReference type="Google" id="ProtNLM"/>
    </source>
</evidence>
<protein>
    <recommendedName>
        <fullName evidence="10">Lipoprotein</fullName>
    </recommendedName>
</protein>
<evidence type="ECO:0000256" key="3">
    <source>
        <dbReference type="ARBA" id="ARBA00023136"/>
    </source>
</evidence>
<reference evidence="8 9" key="1">
    <citation type="submission" date="2019-03" db="EMBL/GenBank/DDBJ databases">
        <title>Ramlibacter sp. 18x22-1, whole genome shotgun sequence.</title>
        <authorList>
            <person name="Zhang X."/>
            <person name="Feng G."/>
            <person name="Zhu H."/>
        </authorList>
    </citation>
    <scope>NUCLEOTIDE SEQUENCE [LARGE SCALE GENOMIC DNA]</scope>
    <source>
        <strain evidence="8 9">18x22-1</strain>
    </source>
</reference>
<dbReference type="EMBL" id="SMLK01000005">
    <property type="protein sequence ID" value="TFY99010.1"/>
    <property type="molecule type" value="Genomic_DNA"/>
</dbReference>
<comment type="caution">
    <text evidence="8">The sequence shown here is derived from an EMBL/GenBank/DDBJ whole genome shotgun (WGS) entry which is preliminary data.</text>
</comment>
<keyword evidence="9" id="KW-1185">Reference proteome</keyword>
<evidence type="ECO:0000256" key="4">
    <source>
        <dbReference type="ARBA" id="ARBA00023139"/>
    </source>
</evidence>
<dbReference type="InterPro" id="IPR032831">
    <property type="entry name" value="LptM_cons"/>
</dbReference>
<keyword evidence="2" id="KW-0732">Signal</keyword>
<evidence type="ECO:0000313" key="9">
    <source>
        <dbReference type="Proteomes" id="UP000297839"/>
    </source>
</evidence>
<sequence length="89" mass="8922">MLNVVQILCSGPWPRALCGAAALALLGACGQRGPLYLPKEPAAANRATLPQVLMPGTPTQPAQRPIPGASQPAPGGTGTGTADPTRANQ</sequence>
<keyword evidence="4" id="KW-0564">Palmitate</keyword>
<feature type="region of interest" description="Disordered" evidence="7">
    <location>
        <begin position="47"/>
        <end position="89"/>
    </location>
</feature>
<proteinExistence type="predicted"/>
<evidence type="ECO:0000256" key="2">
    <source>
        <dbReference type="ARBA" id="ARBA00022729"/>
    </source>
</evidence>
<evidence type="ECO:0000256" key="6">
    <source>
        <dbReference type="ARBA" id="ARBA00023288"/>
    </source>
</evidence>
<evidence type="ECO:0000256" key="7">
    <source>
        <dbReference type="SAM" id="MobiDB-lite"/>
    </source>
</evidence>
<gene>
    <name evidence="8" type="ORF">EZ216_15720</name>
</gene>
<dbReference type="OrthoDB" id="8550022at2"/>
<dbReference type="AlphaFoldDB" id="A0A4Z0BJN6"/>
<dbReference type="NCBIfam" id="NF047847">
    <property type="entry name" value="SS_mature_LptM"/>
    <property type="match status" value="1"/>
</dbReference>
<keyword evidence="5" id="KW-0998">Cell outer membrane</keyword>